<sequence length="1016" mass="113686">MCIFIGRVPPKGAFGPTAKMASTIHLPFSRLSSLFVVLATSPSPSPSSFKHQSRHLRSTFTPVAHKIQTNAKSLAEDTHAMEAKLKEFFGYSSFRPFQKEIIEQVLKKKDCLVIMATGSGKSICYQLPPLVSKKMGVVISPLISLMQDQVIALKQHGIRVEFLGSAQTDTTVHLRAQKGEFDLLYMTPEKACSLTSSFWSSLTQKGVSLLAVDEAHCVSEWGHDFRTEYKQLHSLRAMLPGVPFVALTATATQKVREDIRSSLHLQNAYTVISSFDRPNIFYGVKALTRSSCFREELAQEVQKDIQGGGSTIIYCTTIKDVEEVVDAFMKTGLNAKAYHGKMNFKERESIHRAFLRDELQVVVATVAFGMGIDKPDIRRVIHYGCPKSLESYYQESGRCGRDGLPSTCWLYYTRGDFTKADFYVGEVRTEARRQAVVAAYLAAQKYCTTTSCRRACVLEYFGENSKSLNCGKCDNCTRPGGPQERDLSKEVHLLLAAVQSSGGRWGLNMPIDVLRGSLAKKVVENGYDKLSIFGLGRYKSPTWWKALGDQMLMLGYLKDIIRNTFRIISVGAMGEKFLRSSIGIGCAPLLIPMTQEMIEEENNKDAGISGANSNSEAPTILTHLHMQGFSEAELTLYKMLVEARASLARRNSTAPYTICDEVTLQRLAKIRPSTAVRLCNIDGVNEWLVAHHGEEIIANIRRLSQEVDLPLDSIDKTVLRLPGSTSAVKGDFTKVTPAKIEAWRMWQEENKSIYEIANLPDRPKPIKEDTVVEYIFDCIRAGYEIDWDRFCRETDYAMEVANEIKVAVQKTGSKELLKPIKENLPESVSYRHIKMYLLMEDLNIPFPKASSTGATQCASQEASILPNPTSLEDVKPEVIGSRQFQPQSSNISSVENKETMTAPPWMPEEARKSSIGQGRRAPSWMSKSSNEQGSKKVRHEKPDTQCEEVDVASHKKPLDEVTDEALLQWISTTDGVSIKEIASRFSGTSIDRLHEILRQLEADFSIYQKCDLYRVM</sequence>
<evidence type="ECO:0000313" key="1">
    <source>
        <dbReference type="EMBL" id="KAJ7514131.1"/>
    </source>
</evidence>
<accession>A0ACC2A9M7</accession>
<name>A0ACC2A9M7_DIPCM</name>
<reference evidence="2" key="1">
    <citation type="journal article" date="2024" name="Proc. Natl. Acad. Sci. U.S.A.">
        <title>Extraordinary preservation of gene collinearity over three hundred million years revealed in homosporous lycophytes.</title>
        <authorList>
            <person name="Li C."/>
            <person name="Wickell D."/>
            <person name="Kuo L.Y."/>
            <person name="Chen X."/>
            <person name="Nie B."/>
            <person name="Liao X."/>
            <person name="Peng D."/>
            <person name="Ji J."/>
            <person name="Jenkins J."/>
            <person name="Williams M."/>
            <person name="Shu S."/>
            <person name="Plott C."/>
            <person name="Barry K."/>
            <person name="Rajasekar S."/>
            <person name="Grimwood J."/>
            <person name="Han X."/>
            <person name="Sun S."/>
            <person name="Hou Z."/>
            <person name="He W."/>
            <person name="Dai G."/>
            <person name="Sun C."/>
            <person name="Schmutz J."/>
            <person name="Leebens-Mack J.H."/>
            <person name="Li F.W."/>
            <person name="Wang L."/>
        </authorList>
    </citation>
    <scope>NUCLEOTIDE SEQUENCE [LARGE SCALE GENOMIC DNA]</scope>
    <source>
        <strain evidence="2">cv. PW_Plant_1</strain>
    </source>
</reference>
<keyword evidence="2" id="KW-1185">Reference proteome</keyword>
<evidence type="ECO:0000313" key="2">
    <source>
        <dbReference type="Proteomes" id="UP001162992"/>
    </source>
</evidence>
<gene>
    <name evidence="1" type="ORF">O6H91_23G029400</name>
</gene>
<dbReference type="Proteomes" id="UP001162992">
    <property type="component" value="Chromosome 23"/>
</dbReference>
<organism evidence="1 2">
    <name type="scientific">Diphasiastrum complanatum</name>
    <name type="common">Issler's clubmoss</name>
    <name type="synonym">Lycopodium complanatum</name>
    <dbReference type="NCBI Taxonomy" id="34168"/>
    <lineage>
        <taxon>Eukaryota</taxon>
        <taxon>Viridiplantae</taxon>
        <taxon>Streptophyta</taxon>
        <taxon>Embryophyta</taxon>
        <taxon>Tracheophyta</taxon>
        <taxon>Lycopodiopsida</taxon>
        <taxon>Lycopodiales</taxon>
        <taxon>Lycopodiaceae</taxon>
        <taxon>Lycopodioideae</taxon>
        <taxon>Diphasiastrum</taxon>
    </lineage>
</organism>
<proteinExistence type="predicted"/>
<comment type="caution">
    <text evidence="1">The sequence shown here is derived from an EMBL/GenBank/DDBJ whole genome shotgun (WGS) entry which is preliminary data.</text>
</comment>
<dbReference type="EMBL" id="CM055114">
    <property type="protein sequence ID" value="KAJ7514131.1"/>
    <property type="molecule type" value="Genomic_DNA"/>
</dbReference>
<protein>
    <submittedName>
        <fullName evidence="1">Uncharacterized protein</fullName>
    </submittedName>
</protein>